<dbReference type="RefSeq" id="WP_094943109.1">
    <property type="nucleotide sequence ID" value="NZ_NOKQ01000217.1"/>
</dbReference>
<evidence type="ECO:0000259" key="7">
    <source>
        <dbReference type="Pfam" id="PF02852"/>
    </source>
</evidence>
<dbReference type="PRINTS" id="PR00411">
    <property type="entry name" value="PNDRDTASEI"/>
</dbReference>
<evidence type="ECO:0000256" key="1">
    <source>
        <dbReference type="ARBA" id="ARBA00001974"/>
    </source>
</evidence>
<dbReference type="AlphaFoldDB" id="A0A264W2S5"/>
<dbReference type="GO" id="GO:0016491">
    <property type="term" value="F:oxidoreductase activity"/>
    <property type="evidence" value="ECO:0007669"/>
    <property type="project" value="UniProtKB-KW"/>
</dbReference>
<gene>
    <name evidence="9" type="ORF">CF394_09005</name>
</gene>
<dbReference type="InterPro" id="IPR016156">
    <property type="entry name" value="FAD/NAD-linked_Rdtase_dimer_sf"/>
</dbReference>
<dbReference type="Gene3D" id="3.50.50.60">
    <property type="entry name" value="FAD/NAD(P)-binding domain"/>
    <property type="match status" value="2"/>
</dbReference>
<dbReference type="PANTHER" id="PTHR43429:SF1">
    <property type="entry name" value="NAD(P)H SULFUR OXIDOREDUCTASE (COA-DEPENDENT)"/>
    <property type="match status" value="1"/>
</dbReference>
<comment type="caution">
    <text evidence="9">The sequence shown here is derived from an EMBL/GenBank/DDBJ whole genome shotgun (WGS) entry which is preliminary data.</text>
</comment>
<evidence type="ECO:0000313" key="9">
    <source>
        <dbReference type="EMBL" id="OZS77883.1"/>
    </source>
</evidence>
<feature type="domain" description="FAD/NAD(P)-binding" evidence="8">
    <location>
        <begin position="1"/>
        <end position="291"/>
    </location>
</feature>
<protein>
    <submittedName>
        <fullName evidence="9">CoA-disulfide reductase</fullName>
    </submittedName>
</protein>
<keyword evidence="10" id="KW-1185">Reference proteome</keyword>
<evidence type="ECO:0000256" key="2">
    <source>
        <dbReference type="ARBA" id="ARBA00009130"/>
    </source>
</evidence>
<dbReference type="EMBL" id="NOKQ01000217">
    <property type="protein sequence ID" value="OZS77883.1"/>
    <property type="molecule type" value="Genomic_DNA"/>
</dbReference>
<dbReference type="InterPro" id="IPR023753">
    <property type="entry name" value="FAD/NAD-binding_dom"/>
</dbReference>
<keyword evidence="6" id="KW-0676">Redox-active center</keyword>
<evidence type="ECO:0000256" key="5">
    <source>
        <dbReference type="ARBA" id="ARBA00023002"/>
    </source>
</evidence>
<dbReference type="SUPFAM" id="SSF55424">
    <property type="entry name" value="FAD/NAD-linked reductases, dimerisation (C-terminal) domain"/>
    <property type="match status" value="1"/>
</dbReference>
<feature type="domain" description="Pyridine nucleotide-disulphide oxidoreductase dimerisation" evidence="7">
    <location>
        <begin position="327"/>
        <end position="427"/>
    </location>
</feature>
<dbReference type="InterPro" id="IPR036188">
    <property type="entry name" value="FAD/NAD-bd_sf"/>
</dbReference>
<evidence type="ECO:0000256" key="4">
    <source>
        <dbReference type="ARBA" id="ARBA00022827"/>
    </source>
</evidence>
<keyword evidence="5" id="KW-0560">Oxidoreductase</keyword>
<keyword evidence="4" id="KW-0274">FAD</keyword>
<dbReference type="Pfam" id="PF02852">
    <property type="entry name" value="Pyr_redox_dim"/>
    <property type="match status" value="1"/>
</dbReference>
<organism evidence="9 10">
    <name type="scientific">Tetzosporium hominis</name>
    <dbReference type="NCBI Taxonomy" id="2020506"/>
    <lineage>
        <taxon>Bacteria</taxon>
        <taxon>Bacillati</taxon>
        <taxon>Bacillota</taxon>
        <taxon>Bacilli</taxon>
        <taxon>Bacillales</taxon>
        <taxon>Caryophanaceae</taxon>
        <taxon>Tetzosporium</taxon>
    </lineage>
</organism>
<dbReference type="PANTHER" id="PTHR43429">
    <property type="entry name" value="PYRIDINE NUCLEOTIDE-DISULFIDE OXIDOREDUCTASE DOMAIN-CONTAINING"/>
    <property type="match status" value="1"/>
</dbReference>
<dbReference type="Pfam" id="PF07992">
    <property type="entry name" value="Pyr_redox_2"/>
    <property type="match status" value="1"/>
</dbReference>
<comment type="similarity">
    <text evidence="2">Belongs to the class-III pyridine nucleotide-disulfide oxidoreductase family.</text>
</comment>
<dbReference type="SUPFAM" id="SSF51905">
    <property type="entry name" value="FAD/NAD(P)-binding domain"/>
    <property type="match status" value="1"/>
</dbReference>
<evidence type="ECO:0000313" key="10">
    <source>
        <dbReference type="Proteomes" id="UP000217065"/>
    </source>
</evidence>
<dbReference type="InterPro" id="IPR050260">
    <property type="entry name" value="FAD-bd_OxRdtase"/>
</dbReference>
<sequence length="453" mass="50203">MKYVIIGGDAAGMSAAMEIVRNEDNPQITVLEAGHIYSYGQCGLPYVISGEIEKSSDVIARSVEEFRSKYGIDARTGHEVREVDTDNKVVRGRILHSLEDFEVSYDKLLIATGAAPVWPEWEGISLKGIYPLKTIPDTEKILTALKKDVKRVAIIGGGYIGLELAESFRVLDKEVRLFQRGPQLATIFDPEMAELILREAERKNVQVHLEEEVTHFTGDDSVQKVHTSKGEYEADLVIVAIGVRPSTQFIEKADKLKNGALVVNERMETSVPDVYAAGDCASHYHILKEQPDYVPLGTTANKQGRIAGLSMMGFNNTFKGILGTSILKFFDLALGKTGLSEKEVKELGIDYETNTRIGHDVAGYYPGKETLYTKLIWEKETQCLLGAQIIGGAGVDKRIDVLAVALTQKMCLGELLDLDLSYAPPYNGVWDPIQQIAKRNWKLVKREGEHESN</sequence>
<dbReference type="OrthoDB" id="9792592at2"/>
<evidence type="ECO:0000256" key="6">
    <source>
        <dbReference type="ARBA" id="ARBA00023284"/>
    </source>
</evidence>
<name>A0A264W2S5_9BACL</name>
<proteinExistence type="inferred from homology"/>
<accession>A0A264W2S5</accession>
<dbReference type="PRINTS" id="PR00368">
    <property type="entry name" value="FADPNR"/>
</dbReference>
<reference evidence="9 10" key="1">
    <citation type="submission" date="2017-07" db="EMBL/GenBank/DDBJ databases">
        <title>Tetzosporium hominis gen.nov. sp.nov.</title>
        <authorList>
            <person name="Tetz G."/>
            <person name="Tetz V."/>
        </authorList>
    </citation>
    <scope>NUCLEOTIDE SEQUENCE [LARGE SCALE GENOMIC DNA]</scope>
    <source>
        <strain evidence="9 10">VT-49</strain>
    </source>
</reference>
<evidence type="ECO:0000256" key="3">
    <source>
        <dbReference type="ARBA" id="ARBA00022630"/>
    </source>
</evidence>
<evidence type="ECO:0000259" key="8">
    <source>
        <dbReference type="Pfam" id="PF07992"/>
    </source>
</evidence>
<keyword evidence="3" id="KW-0285">Flavoprotein</keyword>
<dbReference type="Proteomes" id="UP000217065">
    <property type="component" value="Unassembled WGS sequence"/>
</dbReference>
<dbReference type="InterPro" id="IPR004099">
    <property type="entry name" value="Pyr_nucl-diS_OxRdtase_dimer"/>
</dbReference>
<comment type="cofactor">
    <cofactor evidence="1">
        <name>FAD</name>
        <dbReference type="ChEBI" id="CHEBI:57692"/>
    </cofactor>
</comment>